<evidence type="ECO:0000313" key="3">
    <source>
        <dbReference type="EMBL" id="MCX2978441.1"/>
    </source>
</evidence>
<dbReference type="SUPFAM" id="SSF53474">
    <property type="entry name" value="alpha/beta-Hydrolases"/>
    <property type="match status" value="1"/>
</dbReference>
<keyword evidence="1 3" id="KW-0378">Hydrolase</keyword>
<name>A0ABT3T835_9GAMM</name>
<dbReference type="InterPro" id="IPR013094">
    <property type="entry name" value="AB_hydrolase_3"/>
</dbReference>
<sequence length="296" mass="31896">MNQSPELKAILNAIPADFADPAADYQSVRKTFEGFHGHPTGSDLQITFPTYGGVRCGEYELRGGLNYPIAFHCHGGAFVSTPLDAYHFYAEIIAWQTGCRVVMPDYRLAPEHPWPAAPDDCFQSYLGLLKSGIPPSAIVLFGESCGGSLALALLTKLRDKNLPMPACFISLTGWFDLSVAGRSVEARDPFLTAQWVRNRGLDYTGGALPLDDPAVSPAYADLSGLPPLYLQIGQYDTVREGALTLGAAALQDGVDVLMESWPGMVHGWHGLVNAGVPEAAAAWKAIRHYVESACDV</sequence>
<dbReference type="Proteomes" id="UP001143304">
    <property type="component" value="Unassembled WGS sequence"/>
</dbReference>
<dbReference type="RefSeq" id="WP_279250138.1">
    <property type="nucleotide sequence ID" value="NZ_SHNO01000001.1"/>
</dbReference>
<gene>
    <name evidence="3" type="ORF">EYC82_13830</name>
</gene>
<accession>A0ABT3T835</accession>
<protein>
    <submittedName>
        <fullName evidence="3">Alpha/beta hydrolase</fullName>
    </submittedName>
</protein>
<dbReference type="PANTHER" id="PTHR48081">
    <property type="entry name" value="AB HYDROLASE SUPERFAMILY PROTEIN C4A8.06C"/>
    <property type="match status" value="1"/>
</dbReference>
<evidence type="ECO:0000259" key="2">
    <source>
        <dbReference type="Pfam" id="PF07859"/>
    </source>
</evidence>
<dbReference type="EMBL" id="SHNO01000001">
    <property type="protein sequence ID" value="MCX2978441.1"/>
    <property type="molecule type" value="Genomic_DNA"/>
</dbReference>
<keyword evidence="4" id="KW-1185">Reference proteome</keyword>
<evidence type="ECO:0000313" key="4">
    <source>
        <dbReference type="Proteomes" id="UP001143304"/>
    </source>
</evidence>
<evidence type="ECO:0000256" key="1">
    <source>
        <dbReference type="ARBA" id="ARBA00022801"/>
    </source>
</evidence>
<reference evidence="3" key="1">
    <citation type="submission" date="2019-02" db="EMBL/GenBank/DDBJ databases">
        <authorList>
            <person name="Li S.-H."/>
        </authorList>
    </citation>
    <scope>NUCLEOTIDE SEQUENCE</scope>
    <source>
        <strain evidence="3">IMCC11814</strain>
    </source>
</reference>
<dbReference type="InterPro" id="IPR029058">
    <property type="entry name" value="AB_hydrolase_fold"/>
</dbReference>
<dbReference type="InterPro" id="IPR050300">
    <property type="entry name" value="GDXG_lipolytic_enzyme"/>
</dbReference>
<organism evidence="3 4">
    <name type="scientific">Candidatus Marimicrobium litorale</name>
    <dbReference type="NCBI Taxonomy" id="2518991"/>
    <lineage>
        <taxon>Bacteria</taxon>
        <taxon>Pseudomonadati</taxon>
        <taxon>Pseudomonadota</taxon>
        <taxon>Gammaproteobacteria</taxon>
        <taxon>Cellvibrionales</taxon>
        <taxon>Halieaceae</taxon>
        <taxon>Marimicrobium</taxon>
    </lineage>
</organism>
<dbReference type="GO" id="GO:0016787">
    <property type="term" value="F:hydrolase activity"/>
    <property type="evidence" value="ECO:0007669"/>
    <property type="project" value="UniProtKB-KW"/>
</dbReference>
<dbReference type="Pfam" id="PF07859">
    <property type="entry name" value="Abhydrolase_3"/>
    <property type="match status" value="1"/>
</dbReference>
<proteinExistence type="predicted"/>
<dbReference type="Gene3D" id="3.40.50.1820">
    <property type="entry name" value="alpha/beta hydrolase"/>
    <property type="match status" value="1"/>
</dbReference>
<comment type="caution">
    <text evidence="3">The sequence shown here is derived from an EMBL/GenBank/DDBJ whole genome shotgun (WGS) entry which is preliminary data.</text>
</comment>
<dbReference type="PANTHER" id="PTHR48081:SF8">
    <property type="entry name" value="ALPHA_BETA HYDROLASE FOLD-3 DOMAIN-CONTAINING PROTEIN-RELATED"/>
    <property type="match status" value="1"/>
</dbReference>
<feature type="domain" description="Alpha/beta hydrolase fold-3" evidence="2">
    <location>
        <begin position="71"/>
        <end position="269"/>
    </location>
</feature>